<dbReference type="Pfam" id="PF00100">
    <property type="entry name" value="Zona_pellucida"/>
    <property type="match status" value="1"/>
</dbReference>
<dbReference type="InterPro" id="IPR055355">
    <property type="entry name" value="ZP-C"/>
</dbReference>
<dbReference type="Gene3D" id="2.60.40.3210">
    <property type="entry name" value="Zona pellucida, ZP-N domain"/>
    <property type="match status" value="1"/>
</dbReference>
<dbReference type="InParanoid" id="G1KPZ3"/>
<dbReference type="STRING" id="28377.ENSACAP00000014268"/>
<dbReference type="InterPro" id="IPR042235">
    <property type="entry name" value="ZP-C_dom"/>
</dbReference>
<dbReference type="Bgee" id="ENSACAG00000014553">
    <property type="expression patterns" value="Expressed in liver and 4 other cell types or tissues"/>
</dbReference>
<evidence type="ECO:0000256" key="2">
    <source>
        <dbReference type="SAM" id="SignalP"/>
    </source>
</evidence>
<evidence type="ECO:0000313" key="5">
    <source>
        <dbReference type="Proteomes" id="UP000001646"/>
    </source>
</evidence>
<dbReference type="RefSeq" id="XP_008116403.1">
    <property type="nucleotide sequence ID" value="XM_008118196.3"/>
</dbReference>
<dbReference type="KEGG" id="acs:103280166"/>
<name>G1KPZ3_ANOCA</name>
<dbReference type="Pfam" id="PF23344">
    <property type="entry name" value="ZP-N"/>
    <property type="match status" value="1"/>
</dbReference>
<reference evidence="4" key="2">
    <citation type="submission" date="2025-08" db="UniProtKB">
        <authorList>
            <consortium name="Ensembl"/>
        </authorList>
    </citation>
    <scope>IDENTIFICATION</scope>
</reference>
<dbReference type="OrthoDB" id="8945590at2759"/>
<dbReference type="Ensembl" id="ENSACAT00000014561.4">
    <property type="protein sequence ID" value="ENSACAP00000014268.4"/>
    <property type="gene ID" value="ENSACAG00000014553.4"/>
</dbReference>
<feature type="chain" id="PRO_5032749544" description="ZP domain-containing protein" evidence="2">
    <location>
        <begin position="25"/>
        <end position="925"/>
    </location>
</feature>
<feature type="signal peptide" evidence="2">
    <location>
        <begin position="1"/>
        <end position="24"/>
    </location>
</feature>
<sequence>MVDVEKWLCRIMLLFLSFHSGTGGTQLTLTPPGFIETACFNSMFWMKLDESFLQKKYLRIEIINHAVVTVLPDKEVETRCGYVLSEDVWGNRIFRASFLGCHVTNERDERFTLTLNIKVSSFEDMRAPMTYQRVLSCPYFPWAPREIVCEENYMEVSVKTDVPVISDVETEDWMPALPETEKVAYQVWQLIFYSPSGRKTTVVSDASKLGYSFNNTLTRVFLRSPYSTNESEHSVANGVTMSTVSSTSMYKQRWLLLLIDTTVSCPADGTSFTDTVIRWTVPTMIPRLVLQAHTFTSLNVSMGVGGKRIENPEKFNYVLENNHTHVGITIPIGAFGGRFKSTVSNGIYGMTWSIDLFLEHTWSDTDWQLTKYTVIKPITTPFMPQIPTVVNNTIPETRVFDVMLGVFLPDVTLVILTIGGIPLTLKEAEQKNYKISDTPFPTGMKGFKLEVPFDDPIVQKEYVNKNETKYNLRVNYTLNVGPEKKLYHHFADIECIIADIVLPEGTGYCDKANMYLVLPTKDIYKYWSLHVGNRPLNQATAFADGYFLTANDTHLVLQVPVFAPGIIYEEVSFERIQARFDLTLKKIITMETVNVFSIRCSFYFLEFVVCYPNGIMTVSAVMKTVPSIDMSKTRLKDRTCKPKEFTKERAFFQFHVSTCGTLVKFEGDHLIYENEISFERGILPVQGPPTITRDPEYRLTVFCYYSFKETLTQRATIFGSASEIPQSSGFGPIMTRSNIAGHRRVRQALNVMANIFTDESFTETYGKHSVPSIYLWEPMLLEVQLKDEAPGMELYLDNCWITESEEFNSISQWKFIANGCEDQTNGFVNFYSVLKSDRVKYPKHFKRVGVHILNLPLRKVYFHCTVTVNISPCVSLNSLPCKQCGFGRKLDQHSETLPINHGYVVAGPILILHPDQIKEMATHKS</sequence>
<dbReference type="PANTHER" id="PTHR47130">
    <property type="entry name" value="SI:DKEY-19B23.11-RELATED"/>
    <property type="match status" value="1"/>
</dbReference>
<dbReference type="Pfam" id="PF26562">
    <property type="entry name" value="Ig-like"/>
    <property type="match status" value="1"/>
</dbReference>
<reference evidence="4 5" key="1">
    <citation type="submission" date="2009-12" db="EMBL/GenBank/DDBJ databases">
        <title>The Genome Sequence of Anolis carolinensis (Green Anole Lizard).</title>
        <authorList>
            <consortium name="The Genome Sequencing Platform"/>
            <person name="Di Palma F."/>
            <person name="Alfoldi J."/>
            <person name="Heiman D."/>
            <person name="Young S."/>
            <person name="Grabherr M."/>
            <person name="Johnson J."/>
            <person name="Lander E.S."/>
            <person name="Lindblad-Toh K."/>
        </authorList>
    </citation>
    <scope>NUCLEOTIDE SEQUENCE [LARGE SCALE GENOMIC DNA]</scope>
    <source>
        <strain evidence="4 5">JBL SC #1</strain>
    </source>
</reference>
<dbReference type="Proteomes" id="UP000001646">
    <property type="component" value="Chromosome 1"/>
</dbReference>
<dbReference type="PANTHER" id="PTHR47130:SF5">
    <property type="entry name" value="ZP DOMAIN-CONTAINING PROTEIN"/>
    <property type="match status" value="1"/>
</dbReference>
<dbReference type="InterPro" id="IPR001507">
    <property type="entry name" value="ZP_dom"/>
</dbReference>
<dbReference type="GeneTree" id="ENSGT00940000165918"/>
<proteinExistence type="predicted"/>
<dbReference type="AlphaFoldDB" id="G1KPZ3"/>
<evidence type="ECO:0000313" key="4">
    <source>
        <dbReference type="Ensembl" id="ENSACAP00000014268.4"/>
    </source>
</evidence>
<keyword evidence="5" id="KW-1185">Reference proteome</keyword>
<dbReference type="InterPro" id="IPR055356">
    <property type="entry name" value="ZP-N"/>
</dbReference>
<dbReference type="SMART" id="SM00241">
    <property type="entry name" value="ZP"/>
    <property type="match status" value="1"/>
</dbReference>
<feature type="domain" description="ZP" evidence="3">
    <location>
        <begin position="609"/>
        <end position="888"/>
    </location>
</feature>
<reference evidence="4" key="3">
    <citation type="submission" date="2025-09" db="UniProtKB">
        <authorList>
            <consortium name="Ensembl"/>
        </authorList>
    </citation>
    <scope>IDENTIFICATION</scope>
</reference>
<dbReference type="Gene3D" id="2.60.40.4100">
    <property type="entry name" value="Zona pellucida, ZP-C domain"/>
    <property type="match status" value="1"/>
</dbReference>
<dbReference type="GeneID" id="103280166"/>
<keyword evidence="1" id="KW-1015">Disulfide bond</keyword>
<organism evidence="4 5">
    <name type="scientific">Anolis carolinensis</name>
    <name type="common">Green anole</name>
    <name type="synonym">American chameleon</name>
    <dbReference type="NCBI Taxonomy" id="28377"/>
    <lineage>
        <taxon>Eukaryota</taxon>
        <taxon>Metazoa</taxon>
        <taxon>Chordata</taxon>
        <taxon>Craniata</taxon>
        <taxon>Vertebrata</taxon>
        <taxon>Euteleostomi</taxon>
        <taxon>Lepidosauria</taxon>
        <taxon>Squamata</taxon>
        <taxon>Bifurcata</taxon>
        <taxon>Unidentata</taxon>
        <taxon>Episquamata</taxon>
        <taxon>Toxicofera</taxon>
        <taxon>Iguania</taxon>
        <taxon>Dactyloidae</taxon>
        <taxon>Anolis</taxon>
    </lineage>
</organism>
<gene>
    <name evidence="4" type="primary">LOC103280166</name>
</gene>
<accession>G1KPZ3</accession>
<dbReference type="HOGENOM" id="CLU_013112_1_1_1"/>
<protein>
    <recommendedName>
        <fullName evidence="3">ZP domain-containing protein</fullName>
    </recommendedName>
</protein>
<dbReference type="eggNOG" id="ENOG502QPVI">
    <property type="taxonomic scope" value="Eukaryota"/>
</dbReference>
<evidence type="ECO:0000256" key="1">
    <source>
        <dbReference type="ARBA" id="ARBA00023157"/>
    </source>
</evidence>
<dbReference type="PROSITE" id="PS51034">
    <property type="entry name" value="ZP_2"/>
    <property type="match status" value="1"/>
</dbReference>
<dbReference type="InterPro" id="IPR058876">
    <property type="entry name" value="Ig-like_ZP"/>
</dbReference>
<keyword evidence="2" id="KW-0732">Signal</keyword>
<evidence type="ECO:0000259" key="3">
    <source>
        <dbReference type="PROSITE" id="PS51034"/>
    </source>
</evidence>